<organism evidence="6 7">
    <name type="scientific">Papaver atlanticum</name>
    <dbReference type="NCBI Taxonomy" id="357466"/>
    <lineage>
        <taxon>Eukaryota</taxon>
        <taxon>Viridiplantae</taxon>
        <taxon>Streptophyta</taxon>
        <taxon>Embryophyta</taxon>
        <taxon>Tracheophyta</taxon>
        <taxon>Spermatophyta</taxon>
        <taxon>Magnoliopsida</taxon>
        <taxon>Ranunculales</taxon>
        <taxon>Papaveraceae</taxon>
        <taxon>Papaveroideae</taxon>
        <taxon>Papaver</taxon>
    </lineage>
</organism>
<dbReference type="FunFam" id="3.30.420.40:FF:000028">
    <property type="entry name" value="heat shock 70 kDa protein-like"/>
    <property type="match status" value="1"/>
</dbReference>
<accession>A0AAD4S4L8</accession>
<dbReference type="AlphaFoldDB" id="A0AAD4S4L8"/>
<dbReference type="InterPro" id="IPR013126">
    <property type="entry name" value="Hsp_70_fam"/>
</dbReference>
<reference evidence="6" key="1">
    <citation type="submission" date="2022-04" db="EMBL/GenBank/DDBJ databases">
        <title>A functionally conserved STORR gene fusion in Papaver species that diverged 16.8 million years ago.</title>
        <authorList>
            <person name="Catania T."/>
        </authorList>
    </citation>
    <scope>NUCLEOTIDE SEQUENCE</scope>
    <source>
        <strain evidence="6">S-188037</strain>
    </source>
</reference>
<name>A0AAD4S4L8_9MAGN</name>
<feature type="domain" description="Exosome RNA helicase MTR4-like beta-barrel" evidence="5">
    <location>
        <begin position="97"/>
        <end position="144"/>
    </location>
</feature>
<dbReference type="Gene3D" id="1.20.1500.20">
    <property type="match status" value="1"/>
</dbReference>
<dbReference type="Pfam" id="PF13234">
    <property type="entry name" value="MTR4_beta-barrel"/>
    <property type="match status" value="2"/>
</dbReference>
<proteinExistence type="inferred from homology"/>
<evidence type="ECO:0000259" key="5">
    <source>
        <dbReference type="Pfam" id="PF13234"/>
    </source>
</evidence>
<feature type="region of interest" description="Disordered" evidence="4">
    <location>
        <begin position="70"/>
        <end position="94"/>
    </location>
</feature>
<dbReference type="Pfam" id="PF00012">
    <property type="entry name" value="HSP70"/>
    <property type="match status" value="1"/>
</dbReference>
<protein>
    <recommendedName>
        <fullName evidence="5">Exosome RNA helicase MTR4-like beta-barrel domain-containing protein</fullName>
    </recommendedName>
</protein>
<feature type="compositionally biased region" description="Polar residues" evidence="4">
    <location>
        <begin position="72"/>
        <end position="84"/>
    </location>
</feature>
<sequence length="147" mass="16003">MGQIAEAYLGSTVKNAVIRVPAYFNDSTGATDWGWGVVVNVVRKPSSASSTLPASSSRGSDYIVDTLLHCSPGSSENGTRSKPSPSRPGERGEMHVELGTRFPQCLPKLNPVKDMAIEDQEFVDVMSQIEELEKKLHDHPVHKSILL</sequence>
<dbReference type="GO" id="GO:0140662">
    <property type="term" value="F:ATP-dependent protein folding chaperone"/>
    <property type="evidence" value="ECO:0007669"/>
    <property type="project" value="InterPro"/>
</dbReference>
<evidence type="ECO:0000256" key="3">
    <source>
        <dbReference type="ARBA" id="ARBA00022840"/>
    </source>
</evidence>
<dbReference type="GO" id="GO:0005524">
    <property type="term" value="F:ATP binding"/>
    <property type="evidence" value="ECO:0007669"/>
    <property type="project" value="UniProtKB-KW"/>
</dbReference>
<evidence type="ECO:0000313" key="6">
    <source>
        <dbReference type="EMBL" id="KAI3863163.1"/>
    </source>
</evidence>
<evidence type="ECO:0000256" key="4">
    <source>
        <dbReference type="SAM" id="MobiDB-lite"/>
    </source>
</evidence>
<comment type="caution">
    <text evidence="6">The sequence shown here is derived from an EMBL/GenBank/DDBJ whole genome shotgun (WGS) entry which is preliminary data.</text>
</comment>
<keyword evidence="3" id="KW-0067">ATP-binding</keyword>
<dbReference type="Gene3D" id="3.30.420.40">
    <property type="match status" value="1"/>
</dbReference>
<dbReference type="InterPro" id="IPR025696">
    <property type="entry name" value="Beta-barrel_MTR4"/>
</dbReference>
<gene>
    <name evidence="6" type="ORF">MKW98_015621</name>
</gene>
<evidence type="ECO:0000256" key="2">
    <source>
        <dbReference type="ARBA" id="ARBA00022741"/>
    </source>
</evidence>
<dbReference type="Proteomes" id="UP001202328">
    <property type="component" value="Unassembled WGS sequence"/>
</dbReference>
<evidence type="ECO:0000256" key="1">
    <source>
        <dbReference type="ARBA" id="ARBA00007381"/>
    </source>
</evidence>
<dbReference type="EMBL" id="JAJJMB010014053">
    <property type="protein sequence ID" value="KAI3863163.1"/>
    <property type="molecule type" value="Genomic_DNA"/>
</dbReference>
<feature type="domain" description="Exosome RNA helicase MTR4-like beta-barrel" evidence="5">
    <location>
        <begin position="28"/>
        <end position="96"/>
    </location>
</feature>
<comment type="similarity">
    <text evidence="1">Belongs to the heat shock protein 70 family.</text>
</comment>
<evidence type="ECO:0000313" key="7">
    <source>
        <dbReference type="Proteomes" id="UP001202328"/>
    </source>
</evidence>
<keyword evidence="2" id="KW-0547">Nucleotide-binding</keyword>
<keyword evidence="7" id="KW-1185">Reference proteome</keyword>